<dbReference type="InterPro" id="IPR036271">
    <property type="entry name" value="Tet_transcr_reg_TetR-rel_C_sf"/>
</dbReference>
<dbReference type="AlphaFoldDB" id="A0A2L2JLT9"/>
<dbReference type="GO" id="GO:0003700">
    <property type="term" value="F:DNA-binding transcription factor activity"/>
    <property type="evidence" value="ECO:0007669"/>
    <property type="project" value="TreeGrafter"/>
</dbReference>
<sequence>MPKLWSETIDTHRRTVRDSILDTAARLAIEHGVASMTMSGIAEQAGIGRATLYKYFPDVSAILAAWHERQVGHHLEQLVAVSDTESDPSRRLDALLGAYARILRESRHRHDSDLGAMVHHSGPHVDHAEQRLRQLVTEAVAAAAATGTVRTDTPADELAIYCLHALDAAVAASSDAAVARLITVIRAGLGPA</sequence>
<evidence type="ECO:0000256" key="1">
    <source>
        <dbReference type="ARBA" id="ARBA00023015"/>
    </source>
</evidence>
<dbReference type="PANTHER" id="PTHR30055:SF234">
    <property type="entry name" value="HTH-TYPE TRANSCRIPTIONAL REGULATOR BETI"/>
    <property type="match status" value="1"/>
</dbReference>
<protein>
    <submittedName>
        <fullName evidence="4">TetR/AcrR family transcriptional regulator</fullName>
    </submittedName>
</protein>
<dbReference type="InterPro" id="IPR001647">
    <property type="entry name" value="HTH_TetR"/>
</dbReference>
<dbReference type="Proteomes" id="UP000471166">
    <property type="component" value="Unassembled WGS sequence"/>
</dbReference>
<dbReference type="InterPro" id="IPR009057">
    <property type="entry name" value="Homeodomain-like_sf"/>
</dbReference>
<dbReference type="SUPFAM" id="SSF46689">
    <property type="entry name" value="Homeodomain-like"/>
    <property type="match status" value="1"/>
</dbReference>
<keyword evidence="2" id="KW-0238">DNA-binding</keyword>
<reference evidence="4 5" key="1">
    <citation type="submission" date="2020-01" db="EMBL/GenBank/DDBJ databases">
        <title>Genetics and antimicrobial susceptibilities of Nocardia species isolated from the soil; a comparison with species isolated from humans.</title>
        <authorList>
            <person name="Carrasco G."/>
            <person name="Monzon S."/>
            <person name="Sansegundo M."/>
            <person name="Garcia E."/>
            <person name="Garrido N."/>
            <person name="Medina M.J."/>
            <person name="Villalon P."/>
            <person name="Ramirez-Arocha A.C."/>
            <person name="Jimenez P."/>
            <person name="Cuesta I."/>
            <person name="Valdezate S."/>
        </authorList>
    </citation>
    <scope>NUCLEOTIDE SEQUENCE [LARGE SCALE GENOMIC DNA]</scope>
    <source>
        <strain evidence="4 5">CNM20110626</strain>
    </source>
</reference>
<evidence type="ECO:0000256" key="3">
    <source>
        <dbReference type="ARBA" id="ARBA00023163"/>
    </source>
</evidence>
<dbReference type="InterPro" id="IPR050109">
    <property type="entry name" value="HTH-type_TetR-like_transc_reg"/>
</dbReference>
<organism evidence="4 5">
    <name type="scientific">Nocardia cyriacigeorgica</name>
    <dbReference type="NCBI Taxonomy" id="135487"/>
    <lineage>
        <taxon>Bacteria</taxon>
        <taxon>Bacillati</taxon>
        <taxon>Actinomycetota</taxon>
        <taxon>Actinomycetes</taxon>
        <taxon>Mycobacteriales</taxon>
        <taxon>Nocardiaceae</taxon>
        <taxon>Nocardia</taxon>
    </lineage>
</organism>
<evidence type="ECO:0000313" key="4">
    <source>
        <dbReference type="EMBL" id="NEW32377.1"/>
    </source>
</evidence>
<dbReference type="EMBL" id="JAAGVB010000008">
    <property type="protein sequence ID" value="NEW32377.1"/>
    <property type="molecule type" value="Genomic_DNA"/>
</dbReference>
<comment type="caution">
    <text evidence="4">The sequence shown here is derived from an EMBL/GenBank/DDBJ whole genome shotgun (WGS) entry which is preliminary data.</text>
</comment>
<dbReference type="GO" id="GO:0000976">
    <property type="term" value="F:transcription cis-regulatory region binding"/>
    <property type="evidence" value="ECO:0007669"/>
    <property type="project" value="TreeGrafter"/>
</dbReference>
<dbReference type="Pfam" id="PF00440">
    <property type="entry name" value="TetR_N"/>
    <property type="match status" value="1"/>
</dbReference>
<accession>A0A2L2JLT9</accession>
<keyword evidence="1" id="KW-0805">Transcription regulation</keyword>
<dbReference type="PANTHER" id="PTHR30055">
    <property type="entry name" value="HTH-TYPE TRANSCRIPTIONAL REGULATOR RUTR"/>
    <property type="match status" value="1"/>
</dbReference>
<name>A0A2L2JLT9_9NOCA</name>
<evidence type="ECO:0000256" key="2">
    <source>
        <dbReference type="ARBA" id="ARBA00023125"/>
    </source>
</evidence>
<dbReference type="PROSITE" id="PS50977">
    <property type="entry name" value="HTH_TETR_2"/>
    <property type="match status" value="1"/>
</dbReference>
<dbReference type="SUPFAM" id="SSF48498">
    <property type="entry name" value="Tetracyclin repressor-like, C-terminal domain"/>
    <property type="match status" value="1"/>
</dbReference>
<dbReference type="RefSeq" id="WP_054811670.1">
    <property type="nucleotide sequence ID" value="NZ_CP026746.1"/>
</dbReference>
<evidence type="ECO:0000313" key="5">
    <source>
        <dbReference type="Proteomes" id="UP000471166"/>
    </source>
</evidence>
<gene>
    <name evidence="4" type="ORF">GV791_07360</name>
</gene>
<proteinExistence type="predicted"/>
<keyword evidence="3" id="KW-0804">Transcription</keyword>
<dbReference type="PRINTS" id="PR00455">
    <property type="entry name" value="HTHTETR"/>
</dbReference>
<dbReference type="GeneID" id="57067661"/>
<dbReference type="Gene3D" id="1.10.357.10">
    <property type="entry name" value="Tetracycline Repressor, domain 2"/>
    <property type="match status" value="1"/>
</dbReference>